<keyword evidence="1" id="KW-0175">Coiled coil</keyword>
<feature type="coiled-coil region" evidence="1">
    <location>
        <begin position="140"/>
        <end position="167"/>
    </location>
</feature>
<dbReference type="EMBL" id="UYSL01020200">
    <property type="protein sequence ID" value="VDL73391.1"/>
    <property type="molecule type" value="Genomic_DNA"/>
</dbReference>
<evidence type="ECO:0000313" key="2">
    <source>
        <dbReference type="EMBL" id="VDL73391.1"/>
    </source>
</evidence>
<name>A0A0N4Y285_NIPBR</name>
<accession>A0A0N4Y285</accession>
<evidence type="ECO:0000256" key="1">
    <source>
        <dbReference type="SAM" id="Coils"/>
    </source>
</evidence>
<evidence type="ECO:0000313" key="4">
    <source>
        <dbReference type="WBParaSite" id="NBR_0000980101-mRNA-1"/>
    </source>
</evidence>
<reference evidence="4" key="1">
    <citation type="submission" date="2017-02" db="UniProtKB">
        <authorList>
            <consortium name="WormBaseParasite"/>
        </authorList>
    </citation>
    <scope>IDENTIFICATION</scope>
</reference>
<dbReference type="WBParaSite" id="NBR_0000980101-mRNA-1">
    <property type="protein sequence ID" value="NBR_0000980101-mRNA-1"/>
    <property type="gene ID" value="NBR_0000980101"/>
</dbReference>
<reference evidence="2 3" key="2">
    <citation type="submission" date="2018-11" db="EMBL/GenBank/DDBJ databases">
        <authorList>
            <consortium name="Pathogen Informatics"/>
        </authorList>
    </citation>
    <scope>NUCLEOTIDE SEQUENCE [LARGE SCALE GENOMIC DNA]</scope>
</reference>
<dbReference type="AlphaFoldDB" id="A0A0N4Y285"/>
<dbReference type="Proteomes" id="UP000271162">
    <property type="component" value="Unassembled WGS sequence"/>
</dbReference>
<organism evidence="4">
    <name type="scientific">Nippostrongylus brasiliensis</name>
    <name type="common">Rat hookworm</name>
    <dbReference type="NCBI Taxonomy" id="27835"/>
    <lineage>
        <taxon>Eukaryota</taxon>
        <taxon>Metazoa</taxon>
        <taxon>Ecdysozoa</taxon>
        <taxon>Nematoda</taxon>
        <taxon>Chromadorea</taxon>
        <taxon>Rhabditida</taxon>
        <taxon>Rhabditina</taxon>
        <taxon>Rhabditomorpha</taxon>
        <taxon>Strongyloidea</taxon>
        <taxon>Heligmosomidae</taxon>
        <taxon>Nippostrongylus</taxon>
    </lineage>
</organism>
<evidence type="ECO:0000313" key="3">
    <source>
        <dbReference type="Proteomes" id="UP000271162"/>
    </source>
</evidence>
<sequence>MYPQNDDKYERLRDALPPIPSPTELYKKIVHACRQFHFLASSVSDFKRRVHKLCSSNDDCEKRWGELQIVETLRELKRSEFTLIRLQLRQLFAVPPILIATGKMSAAQWNTIITTPQFDIKGDPLLMNHARIEMAIEDQLNILEEHHSILKQMREQLELEKQDESQNCLSKILSMVEKIHEATTRTKEEGQGDDLRTLLDEFRTTLANDIQRWTKSREVYPESTTTRTQSEGDCEMEAPNEECIIRKNAVFMERLEGLSEDDEQDHTLQNAQRMATRRREIEEEIRQMEQSIANLEDIIYALDMEPWCEPRDFERGLITRPEDRTLPCVFCTRVGHHYSDSCTIVPTVAARKDIIERKGRCNVCLELQPEDHDCRRRRAPCHHCKRNGHHSALCELPETSKVVRERTESALQGRRAAKSRLSELRRQLGELS</sequence>
<protein>
    <submittedName>
        <fullName evidence="4">CCHC-type domain-containing protein</fullName>
    </submittedName>
</protein>
<proteinExistence type="predicted"/>
<feature type="coiled-coil region" evidence="1">
    <location>
        <begin position="271"/>
        <end position="305"/>
    </location>
</feature>
<dbReference type="OMA" id="DCEMEAP"/>
<keyword evidence="3" id="KW-1185">Reference proteome</keyword>
<gene>
    <name evidence="2" type="ORF">NBR_LOCUS9802</name>
</gene>